<dbReference type="Gene3D" id="1.10.287.70">
    <property type="match status" value="1"/>
</dbReference>
<dbReference type="GO" id="GO:0015271">
    <property type="term" value="F:outward rectifier potassium channel activity"/>
    <property type="evidence" value="ECO:0007669"/>
    <property type="project" value="TreeGrafter"/>
</dbReference>
<feature type="transmembrane region" description="Helical" evidence="17">
    <location>
        <begin position="38"/>
        <end position="57"/>
    </location>
</feature>
<evidence type="ECO:0000256" key="3">
    <source>
        <dbReference type="ARBA" id="ARBA00022448"/>
    </source>
</evidence>
<reference evidence="19" key="2">
    <citation type="submission" date="2025-09" db="UniProtKB">
        <authorList>
            <consortium name="Ensembl"/>
        </authorList>
    </citation>
    <scope>IDENTIFICATION</scope>
</reference>
<evidence type="ECO:0000313" key="20">
    <source>
        <dbReference type="Proteomes" id="UP000694568"/>
    </source>
</evidence>
<comment type="subcellular location">
    <subcellularLocation>
        <location evidence="1">Cell membrane</location>
        <topology evidence="1">Multi-pass membrane protein</topology>
    </subcellularLocation>
</comment>
<keyword evidence="5" id="KW-0633">Potassium transport</keyword>
<evidence type="ECO:0000256" key="7">
    <source>
        <dbReference type="ARBA" id="ARBA00022723"/>
    </source>
</evidence>
<comment type="catalytic activity">
    <reaction evidence="15">
        <text>K(+)(in) = K(+)(out)</text>
        <dbReference type="Rhea" id="RHEA:29463"/>
        <dbReference type="ChEBI" id="CHEBI:29103"/>
    </reaction>
</comment>
<dbReference type="PANTHER" id="PTHR11003">
    <property type="entry name" value="POTASSIUM CHANNEL, SUBFAMILY K"/>
    <property type="match status" value="1"/>
</dbReference>
<protein>
    <recommendedName>
        <fullName evidence="18">Potassium channel domain-containing protein</fullName>
    </recommendedName>
</protein>
<feature type="domain" description="Potassium channel" evidence="18">
    <location>
        <begin position="107"/>
        <end position="168"/>
    </location>
</feature>
<evidence type="ECO:0000256" key="12">
    <source>
        <dbReference type="ARBA" id="ARBA00023065"/>
    </source>
</evidence>
<evidence type="ECO:0000256" key="11">
    <source>
        <dbReference type="ARBA" id="ARBA00022989"/>
    </source>
</evidence>
<comment type="similarity">
    <text evidence="2 16">Belongs to the two pore domain potassium channel (TC 1.A.1.8) family.</text>
</comment>
<dbReference type="GO" id="GO:0034702">
    <property type="term" value="C:monoatomic ion channel complex"/>
    <property type="evidence" value="ECO:0007669"/>
    <property type="project" value="UniProtKB-KW"/>
</dbReference>
<sequence length="416" mass="47002">MTLKHTKKRKRLQSLQVTMKKDFTCCCPSLIPSRETACFYLLCVLIALYMLAGAAIFSSLERPAELKAHQLWEKRLRDFSHEHNVSYEDLKSLLRHYEEARTAGIRTERGRALWDIPGAFYFVGTVVSTIGFGVTAPSTVTGKVLLVFYGLLGCSATILFFNLFLERVITLLSLLIFWCHRKRMGHSGQEGRDSEDERNGEWKPSVYQVTLILFVAVLLVACGAASLYSAMEGWTYMESLYFCFVAFSTVGFGDFVSCQREHHEGTWAYQVANCLLMLLGVCCTYSLFNIISVIIKQGLNLMLKTLAWMYSGINHNRLQLRPLFKLCFTASEPPIFYCEDDTLRGQQVQAVSSSGHGMMWHSCVPNAIGKCLCDEAQVETVCQREIGSGISAKQEQDNCSHEKNTVYARPLPTWLN</sequence>
<evidence type="ECO:0000256" key="16">
    <source>
        <dbReference type="RuleBase" id="RU003857"/>
    </source>
</evidence>
<dbReference type="PANTHER" id="PTHR11003:SF264">
    <property type="entry name" value="POTASSIUM CHANNEL SUBFAMILY K MEMBER 13-LIKE"/>
    <property type="match status" value="1"/>
</dbReference>
<keyword evidence="4" id="KW-1003">Cell membrane</keyword>
<keyword evidence="6 16" id="KW-0812">Transmembrane</keyword>
<keyword evidence="7" id="KW-0479">Metal-binding</keyword>
<evidence type="ECO:0000313" key="19">
    <source>
        <dbReference type="Ensembl" id="ENSSLUP00000024818.1"/>
    </source>
</evidence>
<dbReference type="PRINTS" id="PR01333">
    <property type="entry name" value="2POREKCHANEL"/>
</dbReference>
<dbReference type="Pfam" id="PF07885">
    <property type="entry name" value="Ion_trans_2"/>
    <property type="match status" value="2"/>
</dbReference>
<dbReference type="SUPFAM" id="SSF81324">
    <property type="entry name" value="Voltage-gated potassium channels"/>
    <property type="match status" value="2"/>
</dbReference>
<keyword evidence="13 17" id="KW-0472">Membrane</keyword>
<evidence type="ECO:0000256" key="9">
    <source>
        <dbReference type="ARBA" id="ARBA00022882"/>
    </source>
</evidence>
<evidence type="ECO:0000256" key="17">
    <source>
        <dbReference type="SAM" id="Phobius"/>
    </source>
</evidence>
<dbReference type="GO" id="GO:0005886">
    <property type="term" value="C:plasma membrane"/>
    <property type="evidence" value="ECO:0007669"/>
    <property type="project" value="UniProtKB-SubCell"/>
</dbReference>
<dbReference type="Ensembl" id="ENSSLUT00000025624.1">
    <property type="protein sequence ID" value="ENSSLUP00000024818.1"/>
    <property type="gene ID" value="ENSSLUG00000011318.1"/>
</dbReference>
<dbReference type="InterPro" id="IPR005410">
    <property type="entry name" value="2pore_dom_K_chnl_THIK"/>
</dbReference>
<keyword evidence="9" id="KW-0851">Voltage-gated channel</keyword>
<keyword evidence="11 17" id="KW-1133">Transmembrane helix</keyword>
<keyword evidence="20" id="KW-1185">Reference proteome</keyword>
<dbReference type="InterPro" id="IPR003280">
    <property type="entry name" value="2pore_dom_K_chnl"/>
</dbReference>
<feature type="transmembrane region" description="Helical" evidence="17">
    <location>
        <begin position="269"/>
        <end position="295"/>
    </location>
</feature>
<name>A0A8C9YJH0_SANLU</name>
<dbReference type="InterPro" id="IPR013099">
    <property type="entry name" value="K_chnl_dom"/>
</dbReference>
<evidence type="ECO:0000256" key="8">
    <source>
        <dbReference type="ARBA" id="ARBA00022826"/>
    </source>
</evidence>
<evidence type="ECO:0000259" key="18">
    <source>
        <dbReference type="Pfam" id="PF07885"/>
    </source>
</evidence>
<feature type="transmembrane region" description="Helical" evidence="17">
    <location>
        <begin position="240"/>
        <end position="257"/>
    </location>
</feature>
<dbReference type="PRINTS" id="PR01588">
    <property type="entry name" value="THIKCHANNEL"/>
</dbReference>
<evidence type="ECO:0000256" key="1">
    <source>
        <dbReference type="ARBA" id="ARBA00004651"/>
    </source>
</evidence>
<evidence type="ECO:0000256" key="5">
    <source>
        <dbReference type="ARBA" id="ARBA00022538"/>
    </source>
</evidence>
<dbReference type="GO" id="GO:0030322">
    <property type="term" value="P:stabilization of membrane potential"/>
    <property type="evidence" value="ECO:0007669"/>
    <property type="project" value="TreeGrafter"/>
</dbReference>
<evidence type="ECO:0000256" key="13">
    <source>
        <dbReference type="ARBA" id="ARBA00023136"/>
    </source>
</evidence>
<dbReference type="GO" id="GO:0046872">
    <property type="term" value="F:metal ion binding"/>
    <property type="evidence" value="ECO:0007669"/>
    <property type="project" value="UniProtKB-KW"/>
</dbReference>
<keyword evidence="14 16" id="KW-0407">Ion channel</keyword>
<keyword evidence="10" id="KW-0630">Potassium</keyword>
<feature type="domain" description="Potassium channel" evidence="18">
    <location>
        <begin position="216"/>
        <end position="295"/>
    </location>
</feature>
<keyword evidence="8" id="KW-0631">Potassium channel</keyword>
<dbReference type="GeneTree" id="ENSGT00940000166868"/>
<evidence type="ECO:0000256" key="15">
    <source>
        <dbReference type="ARBA" id="ARBA00034430"/>
    </source>
</evidence>
<feature type="transmembrane region" description="Helical" evidence="17">
    <location>
        <begin position="119"/>
        <end position="137"/>
    </location>
</feature>
<evidence type="ECO:0000256" key="14">
    <source>
        <dbReference type="ARBA" id="ARBA00023303"/>
    </source>
</evidence>
<evidence type="ECO:0000256" key="4">
    <source>
        <dbReference type="ARBA" id="ARBA00022475"/>
    </source>
</evidence>
<accession>A0A8C9YJH0</accession>
<dbReference type="GO" id="GO:0022841">
    <property type="term" value="F:potassium ion leak channel activity"/>
    <property type="evidence" value="ECO:0007669"/>
    <property type="project" value="TreeGrafter"/>
</dbReference>
<proteinExistence type="inferred from homology"/>
<keyword evidence="12 16" id="KW-0406">Ion transport</keyword>
<reference evidence="19" key="1">
    <citation type="submission" date="2025-08" db="UniProtKB">
        <authorList>
            <consortium name="Ensembl"/>
        </authorList>
    </citation>
    <scope>IDENTIFICATION</scope>
</reference>
<evidence type="ECO:0000256" key="6">
    <source>
        <dbReference type="ARBA" id="ARBA00022692"/>
    </source>
</evidence>
<keyword evidence="3 16" id="KW-0813">Transport</keyword>
<dbReference type="AlphaFoldDB" id="A0A8C9YJH0"/>
<evidence type="ECO:0000256" key="2">
    <source>
        <dbReference type="ARBA" id="ARBA00006666"/>
    </source>
</evidence>
<feature type="transmembrane region" description="Helical" evidence="17">
    <location>
        <begin position="206"/>
        <end position="228"/>
    </location>
</feature>
<organism evidence="19 20">
    <name type="scientific">Sander lucioperca</name>
    <name type="common">Pike-perch</name>
    <name type="synonym">Perca lucioperca</name>
    <dbReference type="NCBI Taxonomy" id="283035"/>
    <lineage>
        <taxon>Eukaryota</taxon>
        <taxon>Metazoa</taxon>
        <taxon>Chordata</taxon>
        <taxon>Craniata</taxon>
        <taxon>Vertebrata</taxon>
        <taxon>Euteleostomi</taxon>
        <taxon>Actinopterygii</taxon>
        <taxon>Neopterygii</taxon>
        <taxon>Teleostei</taxon>
        <taxon>Neoteleostei</taxon>
        <taxon>Acanthomorphata</taxon>
        <taxon>Eupercaria</taxon>
        <taxon>Perciformes</taxon>
        <taxon>Percoidei</taxon>
        <taxon>Percidae</taxon>
        <taxon>Luciopercinae</taxon>
        <taxon>Sander</taxon>
    </lineage>
</organism>
<dbReference type="FunFam" id="1.10.287.70:FF:000070">
    <property type="entry name" value="Potassium channel, subfamily K, member 12 like"/>
    <property type="match status" value="1"/>
</dbReference>
<evidence type="ECO:0000256" key="10">
    <source>
        <dbReference type="ARBA" id="ARBA00022958"/>
    </source>
</evidence>
<dbReference type="Proteomes" id="UP000694568">
    <property type="component" value="Unplaced"/>
</dbReference>